<dbReference type="Gene3D" id="3.20.20.100">
    <property type="entry name" value="NADP-dependent oxidoreductase domain"/>
    <property type="match status" value="1"/>
</dbReference>
<dbReference type="Proteomes" id="UP000287352">
    <property type="component" value="Unassembled WGS sequence"/>
</dbReference>
<gene>
    <name evidence="1" type="ORF">KTT_44990</name>
</gene>
<dbReference type="EMBL" id="BIFR01000002">
    <property type="protein sequence ID" value="GCE14640.1"/>
    <property type="molecule type" value="Genomic_DNA"/>
</dbReference>
<dbReference type="OrthoDB" id="9783572at2"/>
<reference evidence="2" key="1">
    <citation type="submission" date="2018-12" db="EMBL/GenBank/DDBJ databases">
        <title>Tengunoibacter tsumagoiensis gen. nov., sp. nov., Dictyobacter kobayashii sp. nov., D. alpinus sp. nov., and D. joshuensis sp. nov. and description of Dictyobacteraceae fam. nov. within the order Ktedonobacterales isolated from Tengu-no-mugimeshi.</title>
        <authorList>
            <person name="Wang C.M."/>
            <person name="Zheng Y."/>
            <person name="Sakai Y."/>
            <person name="Toyoda A."/>
            <person name="Minakuchi Y."/>
            <person name="Abe K."/>
            <person name="Yokota A."/>
            <person name="Yabe S."/>
        </authorList>
    </citation>
    <scope>NUCLEOTIDE SEQUENCE [LARGE SCALE GENOMIC DNA]</scope>
    <source>
        <strain evidence="2">Uno3</strain>
    </source>
</reference>
<sequence length="308" mass="35011">MPGFTARPLGKTGMMVSPLGIGGGNGISSNDLLYAVDRGINYIFFSSDLHHFAYQRSVEAIRKLCNPRSGRRDKVILATVSYITNPERLQSVLLDQFVELGIDYIDIFHWGCLGESDQITELTAKVHNLRDNQQLKRWLWVQQQAWHDKKFVLDINQDIVDRGLVRYVGASFHSLQKARSCIDAVDVMMLRYNLLERGCEELVFPALQGEKRKDPGIVAFNVAHAAKAFQKELHTHTFTSDTRPPTAEQYRFALTNPFVDVVLTGPTKREEIDSALAAIEKGPLASDEYLHMRNQGDEYKKKYRKQPV</sequence>
<name>A0A402A682_9CHLR</name>
<evidence type="ECO:0000313" key="2">
    <source>
        <dbReference type="Proteomes" id="UP000287352"/>
    </source>
</evidence>
<proteinExistence type="predicted"/>
<dbReference type="AlphaFoldDB" id="A0A402A682"/>
<evidence type="ECO:0000313" key="1">
    <source>
        <dbReference type="EMBL" id="GCE14640.1"/>
    </source>
</evidence>
<keyword evidence="2" id="KW-1185">Reference proteome</keyword>
<dbReference type="InterPro" id="IPR053135">
    <property type="entry name" value="AKR2_Oxidoreductase"/>
</dbReference>
<accession>A0A402A682</accession>
<dbReference type="PANTHER" id="PTHR43312:SF1">
    <property type="entry name" value="NADP-DEPENDENT OXIDOREDUCTASE DOMAIN-CONTAINING PROTEIN"/>
    <property type="match status" value="1"/>
</dbReference>
<dbReference type="RefSeq" id="WP_126582191.1">
    <property type="nucleotide sequence ID" value="NZ_BIFR01000002.1"/>
</dbReference>
<organism evidence="1 2">
    <name type="scientific">Tengunoibacter tsumagoiensis</name>
    <dbReference type="NCBI Taxonomy" id="2014871"/>
    <lineage>
        <taxon>Bacteria</taxon>
        <taxon>Bacillati</taxon>
        <taxon>Chloroflexota</taxon>
        <taxon>Ktedonobacteria</taxon>
        <taxon>Ktedonobacterales</taxon>
        <taxon>Dictyobacteraceae</taxon>
        <taxon>Tengunoibacter</taxon>
    </lineage>
</organism>
<dbReference type="PANTHER" id="PTHR43312">
    <property type="entry name" value="D-THREO-ALDOSE 1-DEHYDROGENASE"/>
    <property type="match status" value="1"/>
</dbReference>
<comment type="caution">
    <text evidence="1">The sequence shown here is derived from an EMBL/GenBank/DDBJ whole genome shotgun (WGS) entry which is preliminary data.</text>
</comment>
<protein>
    <submittedName>
        <fullName evidence="1">Uncharacterized protein</fullName>
    </submittedName>
</protein>
<dbReference type="SUPFAM" id="SSF51430">
    <property type="entry name" value="NAD(P)-linked oxidoreductase"/>
    <property type="match status" value="1"/>
</dbReference>
<dbReference type="InterPro" id="IPR036812">
    <property type="entry name" value="NAD(P)_OxRdtase_dom_sf"/>
</dbReference>